<dbReference type="Pfam" id="PF10432">
    <property type="entry name" value="bact-PGI_C"/>
    <property type="match status" value="1"/>
</dbReference>
<dbReference type="GO" id="GO:0004347">
    <property type="term" value="F:glucose-6-phosphate isomerase activity"/>
    <property type="evidence" value="ECO:0007669"/>
    <property type="project" value="InterPro"/>
</dbReference>
<dbReference type="AlphaFoldDB" id="A0A1F7UUS7"/>
<dbReference type="GO" id="GO:0005975">
    <property type="term" value="P:carbohydrate metabolic process"/>
    <property type="evidence" value="ECO:0007669"/>
    <property type="project" value="InterPro"/>
</dbReference>
<organism evidence="4 5">
    <name type="scientific">Candidatus Uhrbacteria bacterium RIFCSPLOWO2_01_FULL_47_24</name>
    <dbReference type="NCBI Taxonomy" id="1802401"/>
    <lineage>
        <taxon>Bacteria</taxon>
        <taxon>Candidatus Uhriibacteriota</taxon>
    </lineage>
</organism>
<accession>A0A1F7UUS7</accession>
<dbReference type="STRING" id="1802401.A3B21_04995"/>
<evidence type="ECO:0000259" key="3">
    <source>
        <dbReference type="PROSITE" id="PS51464"/>
    </source>
</evidence>
<protein>
    <recommendedName>
        <fullName evidence="3">SIS domain-containing protein</fullName>
    </recommendedName>
</protein>
<dbReference type="EMBL" id="MGEJ01000001">
    <property type="protein sequence ID" value="OGL82043.1"/>
    <property type="molecule type" value="Genomic_DNA"/>
</dbReference>
<name>A0A1F7UUS7_9BACT</name>
<evidence type="ECO:0000313" key="5">
    <source>
        <dbReference type="Proteomes" id="UP000176897"/>
    </source>
</evidence>
<comment type="similarity">
    <text evidence="1">Belongs to the PGI/PMI family.</text>
</comment>
<dbReference type="InterPro" id="IPR046348">
    <property type="entry name" value="SIS_dom_sf"/>
</dbReference>
<dbReference type="CDD" id="cd05637">
    <property type="entry name" value="SIS_PGI_PMI_2"/>
    <property type="match status" value="1"/>
</dbReference>
<reference evidence="4 5" key="1">
    <citation type="journal article" date="2016" name="Nat. Commun.">
        <title>Thousands of microbial genomes shed light on interconnected biogeochemical processes in an aquifer system.</title>
        <authorList>
            <person name="Anantharaman K."/>
            <person name="Brown C.T."/>
            <person name="Hug L.A."/>
            <person name="Sharon I."/>
            <person name="Castelle C.J."/>
            <person name="Probst A.J."/>
            <person name="Thomas B.C."/>
            <person name="Singh A."/>
            <person name="Wilkins M.J."/>
            <person name="Karaoz U."/>
            <person name="Brodie E.L."/>
            <person name="Williams K.H."/>
            <person name="Hubbard S.S."/>
            <person name="Banfield J.F."/>
        </authorList>
    </citation>
    <scope>NUCLEOTIDE SEQUENCE [LARGE SCALE GENOMIC DNA]</scope>
</reference>
<dbReference type="Proteomes" id="UP000176897">
    <property type="component" value="Unassembled WGS sequence"/>
</dbReference>
<dbReference type="PROSITE" id="PS51464">
    <property type="entry name" value="SIS"/>
    <property type="match status" value="1"/>
</dbReference>
<dbReference type="GO" id="GO:1901135">
    <property type="term" value="P:carbohydrate derivative metabolic process"/>
    <property type="evidence" value="ECO:0007669"/>
    <property type="project" value="InterPro"/>
</dbReference>
<dbReference type="Gene3D" id="3.40.50.10490">
    <property type="entry name" value="Glucose-6-phosphate isomerase like protein, domain 1"/>
    <property type="match status" value="2"/>
</dbReference>
<sequence length="356" mass="39586">MLDNPEHFKKYDKHKVLESIIALPKQCQQAWAETTQIKFPASYHKVKNVVIAGMGGSTLGGYMIKSIYEKELRVPMEVVNHYNLPEYVNRDTLVIVASYSGGTEETLAAAQEAKKRGGKIMGITTGGTLGKWLAAHKVPRYVFVPTHNPSGQPRLGTGYTMIGMLAMLCSAGVFGSRRSLAGDIARSLKSCDYNRLFGSFAPTTKNPAKQMAEKLKNRGVLIFASQHLIGNAHTMANQINESAKQFAVSFPLPEANHHLMEGLTFPKTNSRNLAGLFLESNLYHPRVAKRYPISREVLQKQHIPAYAWAPRGNNRLLQALEALSFGSFLSFYLAMQNNLDPSQIPWVDYFKRKLGA</sequence>
<dbReference type="Pfam" id="PF01380">
    <property type="entry name" value="SIS"/>
    <property type="match status" value="1"/>
</dbReference>
<proteinExistence type="inferred from homology"/>
<evidence type="ECO:0000313" key="4">
    <source>
        <dbReference type="EMBL" id="OGL82043.1"/>
    </source>
</evidence>
<dbReference type="GO" id="GO:0097367">
    <property type="term" value="F:carbohydrate derivative binding"/>
    <property type="evidence" value="ECO:0007669"/>
    <property type="project" value="InterPro"/>
</dbReference>
<dbReference type="InterPro" id="IPR001347">
    <property type="entry name" value="SIS_dom"/>
</dbReference>
<evidence type="ECO:0000256" key="1">
    <source>
        <dbReference type="ARBA" id="ARBA00010523"/>
    </source>
</evidence>
<dbReference type="InterPro" id="IPR019490">
    <property type="entry name" value="Glu6P/Mann6P_isomerase_C"/>
</dbReference>
<dbReference type="InterPro" id="IPR035484">
    <property type="entry name" value="SIS_PGI/PMI_1"/>
</dbReference>
<dbReference type="CDD" id="cd05017">
    <property type="entry name" value="SIS_PGI_PMI_1"/>
    <property type="match status" value="1"/>
</dbReference>
<evidence type="ECO:0000256" key="2">
    <source>
        <dbReference type="ARBA" id="ARBA00023235"/>
    </source>
</evidence>
<comment type="caution">
    <text evidence="4">The sequence shown here is derived from an EMBL/GenBank/DDBJ whole genome shotgun (WGS) entry which is preliminary data.</text>
</comment>
<gene>
    <name evidence="4" type="ORF">A3B21_04995</name>
</gene>
<dbReference type="GO" id="GO:0004476">
    <property type="term" value="F:mannose-6-phosphate isomerase activity"/>
    <property type="evidence" value="ECO:0007669"/>
    <property type="project" value="InterPro"/>
</dbReference>
<dbReference type="SUPFAM" id="SSF53697">
    <property type="entry name" value="SIS domain"/>
    <property type="match status" value="1"/>
</dbReference>
<feature type="domain" description="SIS" evidence="3">
    <location>
        <begin position="39"/>
        <end position="176"/>
    </location>
</feature>
<keyword evidence="2" id="KW-0413">Isomerase</keyword>